<accession>A0ABX3SBD4</accession>
<proteinExistence type="predicted"/>
<name>A0ABX3SBD4_MYCBC</name>
<gene>
    <name evidence="2" type="ORF">BST19_16470</name>
</gene>
<feature type="non-terminal residue" evidence="2">
    <location>
        <position position="64"/>
    </location>
</feature>
<evidence type="ECO:0000313" key="3">
    <source>
        <dbReference type="Proteomes" id="UP000192293"/>
    </source>
</evidence>
<protein>
    <submittedName>
        <fullName evidence="2">Uncharacterized protein</fullName>
    </submittedName>
</protein>
<comment type="caution">
    <text evidence="2">The sequence shown here is derived from an EMBL/GenBank/DDBJ whole genome shotgun (WGS) entry which is preliminary data.</text>
</comment>
<keyword evidence="3" id="KW-1185">Reference proteome</keyword>
<dbReference type="EMBL" id="MVHL01000024">
    <property type="protein sequence ID" value="ORA49077.1"/>
    <property type="molecule type" value="Genomic_DNA"/>
</dbReference>
<dbReference type="PROSITE" id="PS51257">
    <property type="entry name" value="PROKAR_LIPOPROTEIN"/>
    <property type="match status" value="1"/>
</dbReference>
<dbReference type="Proteomes" id="UP000192293">
    <property type="component" value="Unassembled WGS sequence"/>
</dbReference>
<reference evidence="2 3" key="1">
    <citation type="submission" date="2017-02" db="EMBL/GenBank/DDBJ databases">
        <title>The new phylogeny of genus Mycobacterium.</title>
        <authorList>
            <person name="Tortoli E."/>
            <person name="Trovato A."/>
            <person name="Cirillo D.M."/>
        </authorList>
    </citation>
    <scope>NUCLEOTIDE SEQUENCE [LARGE SCALE GENOMIC DNA]</scope>
    <source>
        <strain evidence="2 3">DSM 45439</strain>
    </source>
</reference>
<sequence>MRLSENARRSLAGGALLLVVLPGGGGLVSGCSTVIGGRPVASPGAGPTEPSFPTPRSTPPSATA</sequence>
<feature type="region of interest" description="Disordered" evidence="1">
    <location>
        <begin position="38"/>
        <end position="64"/>
    </location>
</feature>
<organism evidence="2 3">
    <name type="scientific">Mycobacterium bouchedurhonense</name>
    <dbReference type="NCBI Taxonomy" id="701041"/>
    <lineage>
        <taxon>Bacteria</taxon>
        <taxon>Bacillati</taxon>
        <taxon>Actinomycetota</taxon>
        <taxon>Actinomycetes</taxon>
        <taxon>Mycobacteriales</taxon>
        <taxon>Mycobacteriaceae</taxon>
        <taxon>Mycobacterium</taxon>
        <taxon>Mycobacterium avium complex (MAC)</taxon>
    </lineage>
</organism>
<evidence type="ECO:0000256" key="1">
    <source>
        <dbReference type="SAM" id="MobiDB-lite"/>
    </source>
</evidence>
<evidence type="ECO:0000313" key="2">
    <source>
        <dbReference type="EMBL" id="ORA49077.1"/>
    </source>
</evidence>